<keyword evidence="2" id="KW-1185">Reference proteome</keyword>
<dbReference type="Proteomes" id="UP001358586">
    <property type="component" value="Chromosome 2"/>
</dbReference>
<dbReference type="EMBL" id="JARKNE010000002">
    <property type="protein sequence ID" value="KAK5842207.1"/>
    <property type="molecule type" value="Genomic_DNA"/>
</dbReference>
<sequence>MGVGIIIEMAYKCFPSLISKMEPTPLLNILTENKLNRNNYKEWKRNLMIFFSCEKLKTVLNNKCPLATQTEARKH</sequence>
<comment type="caution">
    <text evidence="1">The sequence shown here is derived from an EMBL/GenBank/DDBJ whole genome shotgun (WGS) entry which is preliminary data.</text>
</comment>
<evidence type="ECO:0000313" key="2">
    <source>
        <dbReference type="Proteomes" id="UP001358586"/>
    </source>
</evidence>
<accession>A0ABR0QTJ6</accession>
<name>A0ABR0QTJ6_GOSAR</name>
<evidence type="ECO:0008006" key="3">
    <source>
        <dbReference type="Google" id="ProtNLM"/>
    </source>
</evidence>
<organism evidence="1 2">
    <name type="scientific">Gossypium arboreum</name>
    <name type="common">Tree cotton</name>
    <name type="synonym">Gossypium nanking</name>
    <dbReference type="NCBI Taxonomy" id="29729"/>
    <lineage>
        <taxon>Eukaryota</taxon>
        <taxon>Viridiplantae</taxon>
        <taxon>Streptophyta</taxon>
        <taxon>Embryophyta</taxon>
        <taxon>Tracheophyta</taxon>
        <taxon>Spermatophyta</taxon>
        <taxon>Magnoliopsida</taxon>
        <taxon>eudicotyledons</taxon>
        <taxon>Gunneridae</taxon>
        <taxon>Pentapetalae</taxon>
        <taxon>rosids</taxon>
        <taxon>malvids</taxon>
        <taxon>Malvales</taxon>
        <taxon>Malvaceae</taxon>
        <taxon>Malvoideae</taxon>
        <taxon>Gossypium</taxon>
    </lineage>
</organism>
<proteinExistence type="predicted"/>
<protein>
    <recommendedName>
        <fullName evidence="3">Retrotransposon Copia-like N-terminal domain-containing protein</fullName>
    </recommendedName>
</protein>
<gene>
    <name evidence="1" type="ORF">PVK06_004537</name>
</gene>
<evidence type="ECO:0000313" key="1">
    <source>
        <dbReference type="EMBL" id="KAK5842207.1"/>
    </source>
</evidence>
<reference evidence="1 2" key="1">
    <citation type="submission" date="2023-03" db="EMBL/GenBank/DDBJ databases">
        <title>WGS of Gossypium arboreum.</title>
        <authorList>
            <person name="Yu D."/>
        </authorList>
    </citation>
    <scope>NUCLEOTIDE SEQUENCE [LARGE SCALE GENOMIC DNA]</scope>
    <source>
        <tissue evidence="1">Leaf</tissue>
    </source>
</reference>